<comment type="caution">
    <text evidence="4">The sequence shown here is derived from an EMBL/GenBank/DDBJ whole genome shotgun (WGS) entry which is preliminary data.</text>
</comment>
<dbReference type="RefSeq" id="WP_209524939.1">
    <property type="nucleotide sequence ID" value="NZ_JAEEGA010000002.1"/>
</dbReference>
<keyword evidence="1" id="KW-0812">Transmembrane</keyword>
<dbReference type="Pfam" id="PF11797">
    <property type="entry name" value="WxLIP_HBD"/>
    <property type="match status" value="1"/>
</dbReference>
<accession>A0A940P226</accession>
<evidence type="ECO:0000259" key="3">
    <source>
        <dbReference type="Pfam" id="PF11797"/>
    </source>
</evidence>
<dbReference type="AlphaFoldDB" id="A0A940P226"/>
<sequence length="360" mass="40047">MRIKKTTARKGLYFFVLLVVLLVNSNVTKVEADDLGIGFTYKVNFPDNQISKDAGYFDLRLAPGQEQKITVSLTNPNDVPITIKTTVHAAKTNQNGVIESGLNSIEDDDSLKFKFTEVVSGPEAVLVEAGATKEAEFTINMPETSFDGYLSGGIQMERETSDEKPDGKTMVKNKYAYVLGVILSETDNFPQPELALNKVYADQSNYRNAIVVNFSNVVANYLEDMTIEVQITKKGDDTVLYERKQNAARMAPNTFFNYAISMNGEQMVAGDYQAKILITSGEQSWNWDEAFKITREEADKFNERDVSLTQEKGLDWLLIAKIVGGASLAVGLMILIGMSLKKKSPPAKKSKTRTKRVKKE</sequence>
<keyword evidence="1" id="KW-1133">Transmembrane helix</keyword>
<protein>
    <submittedName>
        <fullName evidence="4">DUF916 and DUF3324 domain-containing protein</fullName>
    </submittedName>
</protein>
<evidence type="ECO:0000259" key="2">
    <source>
        <dbReference type="Pfam" id="PF06030"/>
    </source>
</evidence>
<dbReference type="Pfam" id="PF06030">
    <property type="entry name" value="WxLIP_PGBD"/>
    <property type="match status" value="1"/>
</dbReference>
<dbReference type="InterPro" id="IPR021759">
    <property type="entry name" value="WxLIP_HBD"/>
</dbReference>
<proteinExistence type="predicted"/>
<evidence type="ECO:0000256" key="1">
    <source>
        <dbReference type="SAM" id="Phobius"/>
    </source>
</evidence>
<dbReference type="EMBL" id="JAEEGA010000002">
    <property type="protein sequence ID" value="MBP1040042.1"/>
    <property type="molecule type" value="Genomic_DNA"/>
</dbReference>
<feature type="domain" description="WxL Interacting Protein host binding" evidence="3">
    <location>
        <begin position="168"/>
        <end position="303"/>
    </location>
</feature>
<gene>
    <name evidence="4" type="ORF">I6N95_03350</name>
</gene>
<keyword evidence="5" id="KW-1185">Reference proteome</keyword>
<evidence type="ECO:0000313" key="4">
    <source>
        <dbReference type="EMBL" id="MBP1040042.1"/>
    </source>
</evidence>
<evidence type="ECO:0000313" key="5">
    <source>
        <dbReference type="Proteomes" id="UP000674938"/>
    </source>
</evidence>
<organism evidence="4 5">
    <name type="scientific">Vagococcus allomyrinae</name>
    <dbReference type="NCBI Taxonomy" id="2794353"/>
    <lineage>
        <taxon>Bacteria</taxon>
        <taxon>Bacillati</taxon>
        <taxon>Bacillota</taxon>
        <taxon>Bacilli</taxon>
        <taxon>Lactobacillales</taxon>
        <taxon>Enterococcaceae</taxon>
        <taxon>Vagococcus</taxon>
    </lineage>
</organism>
<reference evidence="4" key="1">
    <citation type="submission" date="2020-12" db="EMBL/GenBank/DDBJ databases">
        <title>Vagococcus allomyrinae sp. nov. and Enterococcus lavae sp. nov., isolated from the larvae of Allomyrina dichotoma.</title>
        <authorList>
            <person name="Lee S.D."/>
        </authorList>
    </citation>
    <scope>NUCLEOTIDE SEQUENCE</scope>
    <source>
        <strain evidence="4">BWB3-3</strain>
    </source>
</reference>
<name>A0A940P226_9ENTE</name>
<keyword evidence="1" id="KW-0472">Membrane</keyword>
<dbReference type="Proteomes" id="UP000674938">
    <property type="component" value="Unassembled WGS sequence"/>
</dbReference>
<feature type="domain" description="WxL Interacting Protein peptidoglycan binding" evidence="2">
    <location>
        <begin position="39"/>
        <end position="157"/>
    </location>
</feature>
<dbReference type="InterPro" id="IPR010317">
    <property type="entry name" value="WxLIP_PGBD"/>
</dbReference>
<feature type="transmembrane region" description="Helical" evidence="1">
    <location>
        <begin position="316"/>
        <end position="340"/>
    </location>
</feature>